<dbReference type="InterPro" id="IPR016156">
    <property type="entry name" value="FAD/NAD-linked_Rdtase_dimer_sf"/>
</dbReference>
<reference evidence="10" key="1">
    <citation type="journal article" date="2014" name="Genome Announc.">
        <title>Draft Genome Sequence of Lactobacillus oryzae Strain SG293T.</title>
        <authorList>
            <person name="Tanizawa Y."/>
            <person name="Fujisawa T."/>
            <person name="Mochizuki T."/>
            <person name="Kaminuma E."/>
            <person name="Nakamura Y."/>
            <person name="Tohno M."/>
        </authorList>
    </citation>
    <scope>NUCLEOTIDE SEQUENCE [LARGE SCALE GENOMIC DNA]</scope>
    <source>
        <strain evidence="10">SG293</strain>
    </source>
</reference>
<comment type="cofactor">
    <cofactor evidence="1">
        <name>FAD</name>
        <dbReference type="ChEBI" id="CHEBI:57692"/>
    </cofactor>
</comment>
<dbReference type="eggNOG" id="COG0446">
    <property type="taxonomic scope" value="Bacteria"/>
</dbReference>
<comment type="similarity">
    <text evidence="2">Belongs to the class-III pyridine nucleotide-disulfide oxidoreductase family.</text>
</comment>
<dbReference type="GO" id="GO:0016491">
    <property type="term" value="F:oxidoreductase activity"/>
    <property type="evidence" value="ECO:0007669"/>
    <property type="project" value="UniProtKB-KW"/>
</dbReference>
<evidence type="ECO:0000256" key="5">
    <source>
        <dbReference type="ARBA" id="ARBA00023002"/>
    </source>
</evidence>
<evidence type="ECO:0000313" key="11">
    <source>
        <dbReference type="Proteomes" id="UP000028700"/>
    </source>
</evidence>
<dbReference type="Gene3D" id="3.30.390.30">
    <property type="match status" value="1"/>
</dbReference>
<evidence type="ECO:0000256" key="6">
    <source>
        <dbReference type="ARBA" id="ARBA00023097"/>
    </source>
</evidence>
<evidence type="ECO:0000256" key="1">
    <source>
        <dbReference type="ARBA" id="ARBA00001974"/>
    </source>
</evidence>
<dbReference type="InterPro" id="IPR004099">
    <property type="entry name" value="Pyr_nucl-diS_OxRdtase_dimer"/>
</dbReference>
<proteinExistence type="inferred from homology"/>
<protein>
    <submittedName>
        <fullName evidence="10">Uncharacterized NAD(FAD)-dependent dehydrogenase</fullName>
    </submittedName>
</protein>
<evidence type="ECO:0000313" key="10">
    <source>
        <dbReference type="EMBL" id="GAK46980.1"/>
    </source>
</evidence>
<dbReference type="PANTHER" id="PTHR43429:SF1">
    <property type="entry name" value="NAD(P)H SULFUR OXIDOREDUCTASE (COA-DEPENDENT)"/>
    <property type="match status" value="1"/>
</dbReference>
<evidence type="ECO:0000256" key="2">
    <source>
        <dbReference type="ARBA" id="ARBA00009130"/>
    </source>
</evidence>
<dbReference type="EMBL" id="BBJM01000001">
    <property type="protein sequence ID" value="GAK46980.1"/>
    <property type="molecule type" value="Genomic_DNA"/>
</dbReference>
<evidence type="ECO:0000256" key="3">
    <source>
        <dbReference type="ARBA" id="ARBA00022630"/>
    </source>
</evidence>
<gene>
    <name evidence="10" type="ORF">LOSG293_010790</name>
</gene>
<sequence>MSEIIVSSLEAHDVDVHLNSKVQSFETTSDGRQVSIITNDEPILADFVIVCTGFVPNIDLLASQVQLDQNGAIATNQWQETSNPDVLAAGDVCSTYVTPMNQKEYFALATHAIRQGYAVGHNLFGHIHSVAGSQLTTALRFFSHTLAVSGLSLNRALAAGFNAHSVTYNGAYRPYFMPSNAAIKIKLVYDAETRKILGAQFFGDFDLTQSANAISLCIQNKNRIDDLAFTDMLFNPYYDQPFNYLNLVAQLAIEKEANVNNAH</sequence>
<dbReference type="SUPFAM" id="SSF51905">
    <property type="entry name" value="FAD/NAD(P)-binding domain"/>
    <property type="match status" value="1"/>
</dbReference>
<keyword evidence="3" id="KW-0285">Flavoprotein</keyword>
<evidence type="ECO:0000256" key="7">
    <source>
        <dbReference type="ARBA" id="ARBA00023284"/>
    </source>
</evidence>
<feature type="domain" description="FAD/NAD(P)-binding" evidence="9">
    <location>
        <begin position="2"/>
        <end position="116"/>
    </location>
</feature>
<dbReference type="InterPro" id="IPR036188">
    <property type="entry name" value="FAD/NAD-bd_sf"/>
</dbReference>
<feature type="domain" description="Pyridine nucleotide-disulphide oxidoreductase dimerisation" evidence="8">
    <location>
        <begin position="141"/>
        <end position="236"/>
    </location>
</feature>
<name>A0A081BG12_9LACO</name>
<dbReference type="Proteomes" id="UP000028700">
    <property type="component" value="Unassembled WGS sequence"/>
</dbReference>
<dbReference type="PRINTS" id="PR00368">
    <property type="entry name" value="FADPNR"/>
</dbReference>
<keyword evidence="6" id="KW-0558">Oxidation</keyword>
<dbReference type="SUPFAM" id="SSF55424">
    <property type="entry name" value="FAD/NAD-linked reductases, dimerisation (C-terminal) domain"/>
    <property type="match status" value="1"/>
</dbReference>
<accession>A0A081BG12</accession>
<dbReference type="Pfam" id="PF02852">
    <property type="entry name" value="Pyr_redox_dim"/>
    <property type="match status" value="1"/>
</dbReference>
<dbReference type="Pfam" id="PF07992">
    <property type="entry name" value="Pyr_redox_2"/>
    <property type="match status" value="1"/>
</dbReference>
<comment type="caution">
    <text evidence="10">The sequence shown here is derived from an EMBL/GenBank/DDBJ whole genome shotgun (WGS) entry which is preliminary data.</text>
</comment>
<dbReference type="InterPro" id="IPR023753">
    <property type="entry name" value="FAD/NAD-binding_dom"/>
</dbReference>
<dbReference type="InterPro" id="IPR050260">
    <property type="entry name" value="FAD-bd_OxRdtase"/>
</dbReference>
<keyword evidence="4" id="KW-0274">FAD</keyword>
<keyword evidence="11" id="KW-1185">Reference proteome</keyword>
<dbReference type="PANTHER" id="PTHR43429">
    <property type="entry name" value="PYRIDINE NUCLEOTIDE-DISULFIDE OXIDOREDUCTASE DOMAIN-CONTAINING"/>
    <property type="match status" value="1"/>
</dbReference>
<dbReference type="STRING" id="1291743.LOSG293_010790"/>
<evidence type="ECO:0000259" key="9">
    <source>
        <dbReference type="Pfam" id="PF07992"/>
    </source>
</evidence>
<evidence type="ECO:0000256" key="4">
    <source>
        <dbReference type="ARBA" id="ARBA00022827"/>
    </source>
</evidence>
<dbReference type="AlphaFoldDB" id="A0A081BG12"/>
<dbReference type="Gene3D" id="3.50.50.60">
    <property type="entry name" value="FAD/NAD(P)-binding domain"/>
    <property type="match status" value="1"/>
</dbReference>
<keyword evidence="5" id="KW-0560">Oxidoreductase</keyword>
<evidence type="ECO:0000259" key="8">
    <source>
        <dbReference type="Pfam" id="PF02852"/>
    </source>
</evidence>
<keyword evidence="7" id="KW-0676">Redox-active center</keyword>
<organism evidence="10 11">
    <name type="scientific">Secundilactobacillus oryzae JCM 18671</name>
    <dbReference type="NCBI Taxonomy" id="1291743"/>
    <lineage>
        <taxon>Bacteria</taxon>
        <taxon>Bacillati</taxon>
        <taxon>Bacillota</taxon>
        <taxon>Bacilli</taxon>
        <taxon>Lactobacillales</taxon>
        <taxon>Lactobacillaceae</taxon>
        <taxon>Secundilactobacillus</taxon>
    </lineage>
</organism>